<name>A0A0N4TYW5_BRUPA</name>
<keyword evidence="3" id="KW-1185">Reference proteome</keyword>
<evidence type="ECO:0000313" key="3">
    <source>
        <dbReference type="Proteomes" id="UP000278627"/>
    </source>
</evidence>
<dbReference type="EMBL" id="UZAD01013534">
    <property type="protein sequence ID" value="VDN95335.1"/>
    <property type="molecule type" value="Genomic_DNA"/>
</dbReference>
<dbReference type="AlphaFoldDB" id="A0A0N4TYW5"/>
<feature type="chain" id="PRO_5043122400" evidence="1">
    <location>
        <begin position="19"/>
        <end position="66"/>
    </location>
</feature>
<evidence type="ECO:0000313" key="4">
    <source>
        <dbReference type="WBParaSite" id="BPAG_0001422201-mRNA-1"/>
    </source>
</evidence>
<keyword evidence="1" id="KW-0732">Signal</keyword>
<protein>
    <submittedName>
        <fullName evidence="4">Secreted protein</fullName>
    </submittedName>
</protein>
<evidence type="ECO:0000313" key="2">
    <source>
        <dbReference type="EMBL" id="VDN95335.1"/>
    </source>
</evidence>
<gene>
    <name evidence="2" type="ORF">BPAG_LOCUS14150</name>
</gene>
<organism evidence="4">
    <name type="scientific">Brugia pahangi</name>
    <name type="common">Filarial nematode worm</name>
    <dbReference type="NCBI Taxonomy" id="6280"/>
    <lineage>
        <taxon>Eukaryota</taxon>
        <taxon>Metazoa</taxon>
        <taxon>Ecdysozoa</taxon>
        <taxon>Nematoda</taxon>
        <taxon>Chromadorea</taxon>
        <taxon>Rhabditida</taxon>
        <taxon>Spirurina</taxon>
        <taxon>Spiruromorpha</taxon>
        <taxon>Filarioidea</taxon>
        <taxon>Onchocercidae</taxon>
        <taxon>Brugia</taxon>
    </lineage>
</organism>
<accession>A0A0N4TYW5</accession>
<reference evidence="2 3" key="2">
    <citation type="submission" date="2018-11" db="EMBL/GenBank/DDBJ databases">
        <authorList>
            <consortium name="Pathogen Informatics"/>
        </authorList>
    </citation>
    <scope>NUCLEOTIDE SEQUENCE [LARGE SCALE GENOMIC DNA]</scope>
</reference>
<sequence length="66" mass="7368">MFIFKFLIIFDSFAEVRACRVRHQMLDSSSNCYLSNNTSDISDNDDIDNASAIIGAIEQLAKVSCC</sequence>
<dbReference type="WBParaSite" id="BPAG_0001422201-mRNA-1">
    <property type="protein sequence ID" value="BPAG_0001422201-mRNA-1"/>
    <property type="gene ID" value="BPAG_0001422201"/>
</dbReference>
<reference evidence="4" key="1">
    <citation type="submission" date="2017-02" db="UniProtKB">
        <authorList>
            <consortium name="WormBaseParasite"/>
        </authorList>
    </citation>
    <scope>IDENTIFICATION</scope>
</reference>
<feature type="signal peptide" evidence="1">
    <location>
        <begin position="1"/>
        <end position="18"/>
    </location>
</feature>
<evidence type="ECO:0000256" key="1">
    <source>
        <dbReference type="SAM" id="SignalP"/>
    </source>
</evidence>
<dbReference type="Proteomes" id="UP000278627">
    <property type="component" value="Unassembled WGS sequence"/>
</dbReference>
<proteinExistence type="predicted"/>